<dbReference type="InterPro" id="IPR014764">
    <property type="entry name" value="DCN-prot"/>
</dbReference>
<dbReference type="GeneID" id="54286398"/>
<dbReference type="SUPFAM" id="SSF46934">
    <property type="entry name" value="UBA-like"/>
    <property type="match status" value="1"/>
</dbReference>
<feature type="domain" description="DCUN1" evidence="3">
    <location>
        <begin position="57"/>
        <end position="259"/>
    </location>
</feature>
<dbReference type="EMBL" id="ML978074">
    <property type="protein sequence ID" value="KAF2011464.1"/>
    <property type="molecule type" value="Genomic_DNA"/>
</dbReference>
<dbReference type="GO" id="GO:0000151">
    <property type="term" value="C:ubiquitin ligase complex"/>
    <property type="evidence" value="ECO:0007669"/>
    <property type="project" value="TreeGrafter"/>
</dbReference>
<dbReference type="RefSeq" id="XP_033379803.1">
    <property type="nucleotide sequence ID" value="XM_033529001.1"/>
</dbReference>
<gene>
    <name evidence="4" type="ORF">BU24DRAFT_426551</name>
</gene>
<organism evidence="4 5">
    <name type="scientific">Aaosphaeria arxii CBS 175.79</name>
    <dbReference type="NCBI Taxonomy" id="1450172"/>
    <lineage>
        <taxon>Eukaryota</taxon>
        <taxon>Fungi</taxon>
        <taxon>Dikarya</taxon>
        <taxon>Ascomycota</taxon>
        <taxon>Pezizomycotina</taxon>
        <taxon>Dothideomycetes</taxon>
        <taxon>Pleosporomycetidae</taxon>
        <taxon>Pleosporales</taxon>
        <taxon>Pleosporales incertae sedis</taxon>
        <taxon>Aaosphaeria</taxon>
    </lineage>
</organism>
<dbReference type="AlphaFoldDB" id="A0A6A5XGG9"/>
<protein>
    <recommendedName>
        <fullName evidence="2">Defective in cullin neddylation protein</fullName>
    </recommendedName>
</protein>
<dbReference type="Proteomes" id="UP000799778">
    <property type="component" value="Unassembled WGS sequence"/>
</dbReference>
<evidence type="ECO:0000313" key="5">
    <source>
        <dbReference type="Proteomes" id="UP000799778"/>
    </source>
</evidence>
<dbReference type="OrthoDB" id="27198at2759"/>
<evidence type="ECO:0000313" key="4">
    <source>
        <dbReference type="EMBL" id="KAF2011464.1"/>
    </source>
</evidence>
<dbReference type="Pfam" id="PF14555">
    <property type="entry name" value="UBA_4"/>
    <property type="match status" value="1"/>
</dbReference>
<keyword evidence="1" id="KW-0833">Ubl conjugation pathway</keyword>
<dbReference type="PANTHER" id="PTHR12281">
    <property type="entry name" value="RP42 RELATED"/>
    <property type="match status" value="1"/>
</dbReference>
<name>A0A6A5XGG9_9PLEO</name>
<dbReference type="GO" id="GO:0031624">
    <property type="term" value="F:ubiquitin conjugating enzyme binding"/>
    <property type="evidence" value="ECO:0007669"/>
    <property type="project" value="TreeGrafter"/>
</dbReference>
<dbReference type="InterPro" id="IPR009060">
    <property type="entry name" value="UBA-like_sf"/>
</dbReference>
<dbReference type="GO" id="GO:0032182">
    <property type="term" value="F:ubiquitin-like protein binding"/>
    <property type="evidence" value="ECO:0007669"/>
    <property type="project" value="TreeGrafter"/>
</dbReference>
<dbReference type="InterPro" id="IPR042460">
    <property type="entry name" value="DCN1-like_PONY"/>
</dbReference>
<dbReference type="Pfam" id="PF03556">
    <property type="entry name" value="Cullin_binding"/>
    <property type="match status" value="1"/>
</dbReference>
<dbReference type="PROSITE" id="PS51229">
    <property type="entry name" value="DCUN1"/>
    <property type="match status" value="1"/>
</dbReference>
<dbReference type="Gene3D" id="1.10.238.10">
    <property type="entry name" value="EF-hand"/>
    <property type="match status" value="1"/>
</dbReference>
<dbReference type="InterPro" id="IPR005176">
    <property type="entry name" value="PONY_dom"/>
</dbReference>
<keyword evidence="5" id="KW-1185">Reference proteome</keyword>
<sequence length="274" mass="30970">MPPGYSSQQKSAISQFQNFTQADRNSAVKFLKNYGWDPEAAVNGFFSNGSGTANNPGVKSSLSKIFDKYREDANSPDTAGMEQTMKYLGDIDVSVEGLDFLVVSEIIQAPSMGEMSRQGFVDGWAALQCDTLEKQKQYIQQVKQSLPSNKAAFAKVYSYTFQLAKTGNQKTLPLDHACAYWEVVFNSPLSAVRWTSPSSPWSEWWVEFLTTQWKRAINKDHWNQTLKFAQLTLEDESLSFWNEESSWPSIIDEFVEWVKKDKRGGGENGDAMEE</sequence>
<comment type="function">
    <text evidence="2">Neddylation of cullins play an essential role in the regulation of SCF-type complexes activity.</text>
</comment>
<evidence type="ECO:0000259" key="3">
    <source>
        <dbReference type="PROSITE" id="PS51229"/>
    </source>
</evidence>
<accession>A0A6A5XGG9</accession>
<dbReference type="GO" id="GO:0097602">
    <property type="term" value="F:cullin family protein binding"/>
    <property type="evidence" value="ECO:0007669"/>
    <property type="project" value="TreeGrafter"/>
</dbReference>
<evidence type="ECO:0000256" key="1">
    <source>
        <dbReference type="ARBA" id="ARBA00022786"/>
    </source>
</evidence>
<dbReference type="Gene3D" id="1.10.8.10">
    <property type="entry name" value="DNA helicase RuvA subunit, C-terminal domain"/>
    <property type="match status" value="1"/>
</dbReference>
<dbReference type="Gene3D" id="1.10.238.200">
    <property type="entry name" value="Cullin, PONY binding domain"/>
    <property type="match status" value="1"/>
</dbReference>
<dbReference type="PANTHER" id="PTHR12281:SF31">
    <property type="entry name" value="DCN1-LIKE PROTEIN 3"/>
    <property type="match status" value="1"/>
</dbReference>
<proteinExistence type="predicted"/>
<reference evidence="4" key="1">
    <citation type="journal article" date="2020" name="Stud. Mycol.">
        <title>101 Dothideomycetes genomes: a test case for predicting lifestyles and emergence of pathogens.</title>
        <authorList>
            <person name="Haridas S."/>
            <person name="Albert R."/>
            <person name="Binder M."/>
            <person name="Bloem J."/>
            <person name="Labutti K."/>
            <person name="Salamov A."/>
            <person name="Andreopoulos B."/>
            <person name="Baker S."/>
            <person name="Barry K."/>
            <person name="Bills G."/>
            <person name="Bluhm B."/>
            <person name="Cannon C."/>
            <person name="Castanera R."/>
            <person name="Culley D."/>
            <person name="Daum C."/>
            <person name="Ezra D."/>
            <person name="Gonzalez J."/>
            <person name="Henrissat B."/>
            <person name="Kuo A."/>
            <person name="Liang C."/>
            <person name="Lipzen A."/>
            <person name="Lutzoni F."/>
            <person name="Magnuson J."/>
            <person name="Mondo S."/>
            <person name="Nolan M."/>
            <person name="Ohm R."/>
            <person name="Pangilinan J."/>
            <person name="Park H.-J."/>
            <person name="Ramirez L."/>
            <person name="Alfaro M."/>
            <person name="Sun H."/>
            <person name="Tritt A."/>
            <person name="Yoshinaga Y."/>
            <person name="Zwiers L.-H."/>
            <person name="Turgeon B."/>
            <person name="Goodwin S."/>
            <person name="Spatafora J."/>
            <person name="Crous P."/>
            <person name="Grigoriev I."/>
        </authorList>
    </citation>
    <scope>NUCLEOTIDE SEQUENCE</scope>
    <source>
        <strain evidence="4">CBS 175.79</strain>
    </source>
</reference>
<evidence type="ECO:0000256" key="2">
    <source>
        <dbReference type="RuleBase" id="RU410713"/>
    </source>
</evidence>
<dbReference type="GO" id="GO:0045116">
    <property type="term" value="P:protein neddylation"/>
    <property type="evidence" value="ECO:0007669"/>
    <property type="project" value="TreeGrafter"/>
</dbReference>